<organism evidence="1">
    <name type="scientific">bioreactor metagenome</name>
    <dbReference type="NCBI Taxonomy" id="1076179"/>
    <lineage>
        <taxon>unclassified sequences</taxon>
        <taxon>metagenomes</taxon>
        <taxon>ecological metagenomes</taxon>
    </lineage>
</organism>
<evidence type="ECO:0000313" key="1">
    <source>
        <dbReference type="EMBL" id="MPM19519.1"/>
    </source>
</evidence>
<dbReference type="AlphaFoldDB" id="A0A644XTV5"/>
<name>A0A644XTV5_9ZZZZ</name>
<proteinExistence type="predicted"/>
<sequence>MLKKFIHFFILSCKKTTFLIEKQLHTTLSPLEKLQLRTHLYICKNCTSYKHKADFLNQLLTDEQTKALNENHFTEKEMNDLKEKFKIELRRKTHPI</sequence>
<comment type="caution">
    <text evidence="1">The sequence shown here is derived from an EMBL/GenBank/DDBJ whole genome shotgun (WGS) entry which is preliminary data.</text>
</comment>
<gene>
    <name evidence="1" type="ORF">SDC9_65945</name>
</gene>
<evidence type="ECO:0008006" key="2">
    <source>
        <dbReference type="Google" id="ProtNLM"/>
    </source>
</evidence>
<protein>
    <recommendedName>
        <fullName evidence="2">Zinc-finger domain-containing protein</fullName>
    </recommendedName>
</protein>
<dbReference type="EMBL" id="VSSQ01003192">
    <property type="protein sequence ID" value="MPM19519.1"/>
    <property type="molecule type" value="Genomic_DNA"/>
</dbReference>
<accession>A0A644XTV5</accession>
<reference evidence="1" key="1">
    <citation type="submission" date="2019-08" db="EMBL/GenBank/DDBJ databases">
        <authorList>
            <person name="Kucharzyk K."/>
            <person name="Murdoch R.W."/>
            <person name="Higgins S."/>
            <person name="Loffler F."/>
        </authorList>
    </citation>
    <scope>NUCLEOTIDE SEQUENCE</scope>
</reference>